<dbReference type="GO" id="GO:0003677">
    <property type="term" value="F:DNA binding"/>
    <property type="evidence" value="ECO:0007669"/>
    <property type="project" value="UniProtKB-KW"/>
</dbReference>
<protein>
    <submittedName>
        <fullName evidence="3">XRE family transcriptional regulator</fullName>
    </submittedName>
</protein>
<dbReference type="InterPro" id="IPR001387">
    <property type="entry name" value="Cro/C1-type_HTH"/>
</dbReference>
<evidence type="ECO:0000259" key="2">
    <source>
        <dbReference type="PROSITE" id="PS50943"/>
    </source>
</evidence>
<gene>
    <name evidence="3" type="ORF">C0W53_22005</name>
</gene>
<dbReference type="Pfam" id="PF01381">
    <property type="entry name" value="HTH_3"/>
    <property type="match status" value="1"/>
</dbReference>
<feature type="domain" description="HTH cro/C1-type" evidence="2">
    <location>
        <begin position="7"/>
        <end position="60"/>
    </location>
</feature>
<evidence type="ECO:0000313" key="3">
    <source>
        <dbReference type="EMBL" id="PSX39066.1"/>
    </source>
</evidence>
<dbReference type="EMBL" id="PYOZ01000028">
    <property type="protein sequence ID" value="PSX39066.1"/>
    <property type="molecule type" value="Genomic_DNA"/>
</dbReference>
<dbReference type="PANTHER" id="PTHR46558">
    <property type="entry name" value="TRACRIPTIONAL REGULATORY PROTEIN-RELATED-RELATED"/>
    <property type="match status" value="1"/>
</dbReference>
<dbReference type="PANTHER" id="PTHR46558:SF4">
    <property type="entry name" value="DNA-BIDING PHAGE PROTEIN"/>
    <property type="match status" value="1"/>
</dbReference>
<keyword evidence="4" id="KW-1185">Reference proteome</keyword>
<keyword evidence="1" id="KW-0238">DNA-binding</keyword>
<dbReference type="SMART" id="SM00530">
    <property type="entry name" value="HTH_XRE"/>
    <property type="match status" value="1"/>
</dbReference>
<accession>A0AAX0YP51</accession>
<dbReference type="SUPFAM" id="SSF47413">
    <property type="entry name" value="lambda repressor-like DNA-binding domains"/>
    <property type="match status" value="1"/>
</dbReference>
<dbReference type="Gene3D" id="1.10.260.40">
    <property type="entry name" value="lambda repressor-like DNA-binding domains"/>
    <property type="match status" value="1"/>
</dbReference>
<dbReference type="CDD" id="cd00093">
    <property type="entry name" value="HTH_XRE"/>
    <property type="match status" value="1"/>
</dbReference>
<comment type="caution">
    <text evidence="3">The sequence shown here is derived from an EMBL/GenBank/DDBJ whole genome shotgun (WGS) entry which is preliminary data.</text>
</comment>
<organism evidence="3 4">
    <name type="scientific">Photobacterium kishitanii</name>
    <dbReference type="NCBI Taxonomy" id="318456"/>
    <lineage>
        <taxon>Bacteria</taxon>
        <taxon>Pseudomonadati</taxon>
        <taxon>Pseudomonadota</taxon>
        <taxon>Gammaproteobacteria</taxon>
        <taxon>Vibrionales</taxon>
        <taxon>Vibrionaceae</taxon>
        <taxon>Photobacterium</taxon>
    </lineage>
</organism>
<proteinExistence type="predicted"/>
<dbReference type="Proteomes" id="UP000240728">
    <property type="component" value="Unassembled WGS sequence"/>
</dbReference>
<dbReference type="RefSeq" id="WP_052957488.1">
    <property type="nucleotide sequence ID" value="NZ_JZTB01000042.1"/>
</dbReference>
<name>A0AAX0YP51_9GAMM</name>
<dbReference type="InterPro" id="IPR010982">
    <property type="entry name" value="Lambda_DNA-bd_dom_sf"/>
</dbReference>
<evidence type="ECO:0000256" key="1">
    <source>
        <dbReference type="ARBA" id="ARBA00023125"/>
    </source>
</evidence>
<dbReference type="AlphaFoldDB" id="A0AAX0YP51"/>
<reference evidence="3 4" key="1">
    <citation type="submission" date="2018-01" db="EMBL/GenBank/DDBJ databases">
        <title>Whole genome sequencing of Histamine producing bacteria.</title>
        <authorList>
            <person name="Butler K."/>
        </authorList>
    </citation>
    <scope>NUCLEOTIDE SEQUENCE [LARGE SCALE GENOMIC DNA]</scope>
    <source>
        <strain evidence="3 4">A1-4</strain>
    </source>
</reference>
<dbReference type="PROSITE" id="PS50943">
    <property type="entry name" value="HTH_CROC1"/>
    <property type="match status" value="1"/>
</dbReference>
<evidence type="ECO:0000313" key="4">
    <source>
        <dbReference type="Proteomes" id="UP000240728"/>
    </source>
</evidence>
<sequence>MGLSDNLKRHRKDKGWTQEHLAHVSGVSVKTISRIESGGNHSLSSLSQLASAFEITVCDLNKAHFPNEVDVNSQLNELRAKDYLSRIKKIYLETGSFGEEYDASGNILKWNAFCNLLQEIKDQDLTSFIADELMDEVKLRVYRQLMNRFIFENHSPYCYRVYRDNELLDVDEVRKALIQYEENKKDINNKNIEKHQRVAIDWNEKKIELDIYCEMLNLYRSFHGTHK</sequence>